<proteinExistence type="predicted"/>
<dbReference type="Pfam" id="PF22995">
    <property type="entry name" value="C2CH-3rd_BIRD-IDD"/>
    <property type="match status" value="1"/>
</dbReference>
<dbReference type="GO" id="GO:0008270">
    <property type="term" value="F:zinc ion binding"/>
    <property type="evidence" value="ECO:0007669"/>
    <property type="project" value="UniProtKB-KW"/>
</dbReference>
<dbReference type="Pfam" id="PF00096">
    <property type="entry name" value="zf-C2H2"/>
    <property type="match status" value="1"/>
</dbReference>
<dbReference type="FunFam" id="3.30.160.60:FF:000554">
    <property type="entry name" value="protein indeterminate-domain 12-like"/>
    <property type="match status" value="1"/>
</dbReference>
<evidence type="ECO:0000259" key="13">
    <source>
        <dbReference type="PROSITE" id="PS50157"/>
    </source>
</evidence>
<feature type="domain" description="C2H2-type" evidence="13">
    <location>
        <begin position="67"/>
        <end position="89"/>
    </location>
</feature>
<evidence type="ECO:0000256" key="1">
    <source>
        <dbReference type="ARBA" id="ARBA00022723"/>
    </source>
</evidence>
<dbReference type="GO" id="GO:0003700">
    <property type="term" value="F:DNA-binding transcription factor activity"/>
    <property type="evidence" value="ECO:0000318"/>
    <property type="project" value="GO_Central"/>
</dbReference>
<dbReference type="PROSITE" id="PS50157">
    <property type="entry name" value="ZINC_FINGER_C2H2_2"/>
    <property type="match status" value="1"/>
</dbReference>
<dbReference type="Gramene" id="KQK03537">
    <property type="protein sequence ID" value="KQK03537"/>
    <property type="gene ID" value="BRADI_2g08460v3"/>
</dbReference>
<dbReference type="KEGG" id="bdi:100828183"/>
<reference evidence="15" key="3">
    <citation type="submission" date="2018-08" db="UniProtKB">
        <authorList>
            <consortium name="EnsemblPlants"/>
        </authorList>
    </citation>
    <scope>IDENTIFICATION</scope>
    <source>
        <strain evidence="15">cv. Bd21</strain>
    </source>
</reference>
<evidence type="ECO:0000256" key="2">
    <source>
        <dbReference type="ARBA" id="ARBA00022737"/>
    </source>
</evidence>
<dbReference type="AlphaFoldDB" id="A0A0Q3JYH4"/>
<evidence type="ECO:0000256" key="5">
    <source>
        <dbReference type="ARBA" id="ARBA00023015"/>
    </source>
</evidence>
<evidence type="ECO:0000313" key="15">
    <source>
        <dbReference type="EnsemblPlants" id="KQK03537"/>
    </source>
</evidence>
<evidence type="ECO:0000313" key="16">
    <source>
        <dbReference type="Proteomes" id="UP000008810"/>
    </source>
</evidence>
<feature type="region of interest" description="Disordered" evidence="12">
    <location>
        <begin position="319"/>
        <end position="358"/>
    </location>
</feature>
<evidence type="ECO:0000256" key="8">
    <source>
        <dbReference type="ARBA" id="ARBA00059785"/>
    </source>
</evidence>
<keyword evidence="2" id="KW-0677">Repeat</keyword>
<dbReference type="GeneID" id="100828183"/>
<comment type="function">
    <text evidence="8">Transcription activator that acts as a flowering master switch in both long and short days, independently of the circadian clock. Promotes flowering upstream of HD1 by up-regulating FTL1, FTL4, FTL5, FTL6, EHD1, HD3A and RFT1. Seems to repress FTL11 expression. May recognize the consensus motif 5'-TTTGTCGTAAT-3' in target gene promoters.</text>
</comment>
<evidence type="ECO:0000256" key="10">
    <source>
        <dbReference type="ARBA" id="ARBA00083437"/>
    </source>
</evidence>
<dbReference type="STRING" id="15368.A0A0Q3JYH4"/>
<organism evidence="14">
    <name type="scientific">Brachypodium distachyon</name>
    <name type="common">Purple false brome</name>
    <name type="synonym">Trachynia distachya</name>
    <dbReference type="NCBI Taxonomy" id="15368"/>
    <lineage>
        <taxon>Eukaryota</taxon>
        <taxon>Viridiplantae</taxon>
        <taxon>Streptophyta</taxon>
        <taxon>Embryophyta</taxon>
        <taxon>Tracheophyta</taxon>
        <taxon>Spermatophyta</taxon>
        <taxon>Magnoliopsida</taxon>
        <taxon>Liliopsida</taxon>
        <taxon>Poales</taxon>
        <taxon>Poaceae</taxon>
        <taxon>BOP clade</taxon>
        <taxon>Pooideae</taxon>
        <taxon>Stipodae</taxon>
        <taxon>Brachypodieae</taxon>
        <taxon>Brachypodium</taxon>
    </lineage>
</organism>
<protein>
    <recommendedName>
        <fullName evidence="9">Protein EARLY HEADING DATE 2</fullName>
    </recommendedName>
    <alternativeName>
        <fullName evidence="10">Protein RICE INDETERMINATE 1</fullName>
    </alternativeName>
</protein>
<dbReference type="InterPro" id="IPR013087">
    <property type="entry name" value="Znf_C2H2_type"/>
</dbReference>
<dbReference type="Proteomes" id="UP000008810">
    <property type="component" value="Chromosome 2"/>
</dbReference>
<accession>A0A0Q3JYH4</accession>
<dbReference type="PANTHER" id="PTHR10593">
    <property type="entry name" value="SERINE/THREONINE-PROTEIN KINASE RIO"/>
    <property type="match status" value="1"/>
</dbReference>
<dbReference type="EMBL" id="CM000881">
    <property type="protein sequence ID" value="KQK03537.1"/>
    <property type="molecule type" value="Genomic_DNA"/>
</dbReference>
<feature type="region of interest" description="Disordered" evidence="12">
    <location>
        <begin position="1"/>
        <end position="50"/>
    </location>
</feature>
<dbReference type="FunCoup" id="A0A0Q3JYH4">
    <property type="interactions" value="728"/>
</dbReference>
<keyword evidence="5" id="KW-0805">Transcription regulation</keyword>
<dbReference type="Pfam" id="PF22996">
    <property type="entry name" value="C2H2-2nd_BIRD-IDD"/>
    <property type="match status" value="1"/>
</dbReference>
<dbReference type="RefSeq" id="XP_014753924.1">
    <property type="nucleotide sequence ID" value="XM_014898438.2"/>
</dbReference>
<dbReference type="ExpressionAtlas" id="A0A0Q3JYH4">
    <property type="expression patterns" value="baseline"/>
</dbReference>
<evidence type="ECO:0000256" key="12">
    <source>
        <dbReference type="SAM" id="MobiDB-lite"/>
    </source>
</evidence>
<reference evidence="14" key="2">
    <citation type="submission" date="2017-06" db="EMBL/GenBank/DDBJ databases">
        <title>WGS assembly of Brachypodium distachyon.</title>
        <authorList>
            <consortium name="The International Brachypodium Initiative"/>
            <person name="Lucas S."/>
            <person name="Harmon-Smith M."/>
            <person name="Lail K."/>
            <person name="Tice H."/>
            <person name="Grimwood J."/>
            <person name="Bruce D."/>
            <person name="Barry K."/>
            <person name="Shu S."/>
            <person name="Lindquist E."/>
            <person name="Wang M."/>
            <person name="Pitluck S."/>
            <person name="Vogel J.P."/>
            <person name="Garvin D.F."/>
            <person name="Mockler T.C."/>
            <person name="Schmutz J."/>
            <person name="Rokhsar D."/>
            <person name="Bevan M.W."/>
        </authorList>
    </citation>
    <scope>NUCLEOTIDE SEQUENCE</scope>
    <source>
        <strain evidence="14">Bd21</strain>
    </source>
</reference>
<evidence type="ECO:0000256" key="9">
    <source>
        <dbReference type="ARBA" id="ARBA00072973"/>
    </source>
</evidence>
<dbReference type="Pfam" id="PF22992">
    <property type="entry name" value="C2CH-4th_BIRD-IDD"/>
    <property type="match status" value="1"/>
</dbReference>
<feature type="compositionally biased region" description="Low complexity" evidence="12">
    <location>
        <begin position="14"/>
        <end position="27"/>
    </location>
</feature>
<dbReference type="SUPFAM" id="SSF57667">
    <property type="entry name" value="beta-beta-alpha zinc fingers"/>
    <property type="match status" value="1"/>
</dbReference>
<dbReference type="GO" id="GO:0005634">
    <property type="term" value="C:nucleus"/>
    <property type="evidence" value="ECO:0000318"/>
    <property type="project" value="GO_Central"/>
</dbReference>
<name>A0A0Q3JYH4_BRADI</name>
<evidence type="ECO:0000256" key="7">
    <source>
        <dbReference type="ARBA" id="ARBA00023163"/>
    </source>
</evidence>
<keyword evidence="6" id="KW-0010">Activator</keyword>
<keyword evidence="7" id="KW-0804">Transcription</keyword>
<dbReference type="InterPro" id="IPR055187">
    <property type="entry name" value="C2CH-3rd_BIRD-IDD"/>
</dbReference>
<dbReference type="InterPro" id="IPR031140">
    <property type="entry name" value="IDD1-16"/>
</dbReference>
<dbReference type="Gene3D" id="3.30.160.60">
    <property type="entry name" value="Classic Zinc Finger"/>
    <property type="match status" value="2"/>
</dbReference>
<dbReference type="EnsemblPlants" id="KQK03537">
    <property type="protein sequence ID" value="KQK03537"/>
    <property type="gene ID" value="BRADI_2g08460v3"/>
</dbReference>
<dbReference type="SMART" id="SM00355">
    <property type="entry name" value="ZnF_C2H2"/>
    <property type="match status" value="3"/>
</dbReference>
<dbReference type="OrthoDB" id="6354171at2759"/>
<evidence type="ECO:0000256" key="11">
    <source>
        <dbReference type="PROSITE-ProRule" id="PRU00042"/>
    </source>
</evidence>
<evidence type="ECO:0000256" key="3">
    <source>
        <dbReference type="ARBA" id="ARBA00022771"/>
    </source>
</evidence>
<dbReference type="PANTHER" id="PTHR10593:SF148">
    <property type="entry name" value="ZINC FINGER PROTEIN MAGPIE"/>
    <property type="match status" value="1"/>
</dbReference>
<dbReference type="InterPro" id="IPR055186">
    <property type="entry name" value="C2H2-2nd_BIRD-IDD"/>
</dbReference>
<keyword evidence="4" id="KW-0862">Zinc</keyword>
<gene>
    <name evidence="15" type="primary">LOC100828183</name>
    <name evidence="14" type="ORF">BRADI_2g08460v3</name>
</gene>
<keyword evidence="16" id="KW-1185">Reference proteome</keyword>
<dbReference type="PROSITE" id="PS00028">
    <property type="entry name" value="ZINC_FINGER_C2H2_1"/>
    <property type="match status" value="1"/>
</dbReference>
<feature type="compositionally biased region" description="Polar residues" evidence="12">
    <location>
        <begin position="319"/>
        <end position="334"/>
    </location>
</feature>
<sequence>MASGEAMSSPFAPLTNQQLHQQQTSSQDQEHPPPPPAKKKRNLPGTPDPEAEVIALSPRTLMATNRFVCEICGKGFQRDQNLQLHRRGHNLPWKLRQRGKDQPRKRVYVCPEKGCVHHNPSRALGDLTGIKKHFCRKHGEKKWKCDKCAKKYAVQSDWKAHAKTCGTREYRCDCGTLFSRRDSFITHRAFCDALAEETARLQQTAAASGNAPAICGGGGPSYLFGGSAAGPLNVRPNMMLVPPAPGQMPGHGALSLWGSSALPSSLGLGQNIAAGAPMAMPMPVPSQQMYADVFAPSSGGAQFDMAQLNWLYGNGGGKQLSSSNASELTTTNSSREADSAPAPSVFSGQHHAKPATAPTDMSATALLQKAAQIGAVTSNTSMPLVEGLFEPVKSTRAPVEETTLFGASHHSANNGSSAMSELTAANTGYDVFGAARHGGGLKDAVGREETRDFLGVGMQALCSSSIHGWI</sequence>
<evidence type="ECO:0000256" key="6">
    <source>
        <dbReference type="ARBA" id="ARBA00023159"/>
    </source>
</evidence>
<evidence type="ECO:0000313" key="14">
    <source>
        <dbReference type="EMBL" id="KQK03537.1"/>
    </source>
</evidence>
<dbReference type="InterPro" id="IPR055185">
    <property type="entry name" value="C2CH-4th_BIRD-IDD"/>
</dbReference>
<dbReference type="InterPro" id="IPR036236">
    <property type="entry name" value="Znf_C2H2_sf"/>
</dbReference>
<reference evidence="14 15" key="1">
    <citation type="journal article" date="2010" name="Nature">
        <title>Genome sequencing and analysis of the model grass Brachypodium distachyon.</title>
        <authorList>
            <consortium name="International Brachypodium Initiative"/>
        </authorList>
    </citation>
    <scope>NUCLEOTIDE SEQUENCE [LARGE SCALE GENOMIC DNA]</scope>
    <source>
        <strain evidence="14 15">Bd21</strain>
    </source>
</reference>
<dbReference type="FunFam" id="3.30.160.60:FF:000131">
    <property type="entry name" value="protein indeterminate-domain 5, chloroplastic-like"/>
    <property type="match status" value="1"/>
</dbReference>
<keyword evidence="1" id="KW-0479">Metal-binding</keyword>
<keyword evidence="3 11" id="KW-0863">Zinc-finger</keyword>
<evidence type="ECO:0000256" key="4">
    <source>
        <dbReference type="ARBA" id="ARBA00022833"/>
    </source>
</evidence>